<dbReference type="Proteomes" id="UP000566071">
    <property type="component" value="Unassembled WGS sequence"/>
</dbReference>
<organism evidence="1 2">
    <name type="scientific">Mucilaginibacter humi</name>
    <dbReference type="NCBI Taxonomy" id="2732510"/>
    <lineage>
        <taxon>Bacteria</taxon>
        <taxon>Pseudomonadati</taxon>
        <taxon>Bacteroidota</taxon>
        <taxon>Sphingobacteriia</taxon>
        <taxon>Sphingobacteriales</taxon>
        <taxon>Sphingobacteriaceae</taxon>
        <taxon>Mucilaginibacter</taxon>
    </lineage>
</organism>
<evidence type="ECO:0000313" key="1">
    <source>
        <dbReference type="EMBL" id="NNU33476.1"/>
    </source>
</evidence>
<evidence type="ECO:0000313" key="2">
    <source>
        <dbReference type="Proteomes" id="UP000566071"/>
    </source>
</evidence>
<comment type="caution">
    <text evidence="1">The sequence shown here is derived from an EMBL/GenBank/DDBJ whole genome shotgun (WGS) entry which is preliminary data.</text>
</comment>
<sequence length="59" mass="6999">MWKVKVNGKAAMLYKLGSEWMQRNEDYRDMYTLKAIGEFIDTMITPPVVNNNWLNNFVI</sequence>
<name>A0ABX1VZU3_9SPHI</name>
<dbReference type="EMBL" id="JABFCR010000011">
    <property type="protein sequence ID" value="NNU33476.1"/>
    <property type="molecule type" value="Genomic_DNA"/>
</dbReference>
<accession>A0ABX1VZU3</accession>
<gene>
    <name evidence="1" type="ORF">HK413_03635</name>
</gene>
<dbReference type="RefSeq" id="WP_175269173.1">
    <property type="nucleotide sequence ID" value="NZ_JABFCR010000011.1"/>
</dbReference>
<evidence type="ECO:0008006" key="3">
    <source>
        <dbReference type="Google" id="ProtNLM"/>
    </source>
</evidence>
<reference evidence="1 2" key="1">
    <citation type="submission" date="2020-05" db="EMBL/GenBank/DDBJ databases">
        <authorList>
            <person name="Khan S.A."/>
            <person name="Jeon C.O."/>
            <person name="Chun B.H."/>
        </authorList>
    </citation>
    <scope>NUCLEOTIDE SEQUENCE [LARGE SCALE GENOMIC DNA]</scope>
    <source>
        <strain evidence="1 2">S1162</strain>
    </source>
</reference>
<protein>
    <recommendedName>
        <fullName evidence="3">Phage protein</fullName>
    </recommendedName>
</protein>
<keyword evidence="2" id="KW-1185">Reference proteome</keyword>
<proteinExistence type="predicted"/>